<dbReference type="RefSeq" id="XP_065330309.1">
    <property type="nucleotide sequence ID" value="XM_065474237.1"/>
</dbReference>
<sequence>MIVELKKKNLVLSLLSIFKTKTKIIISITPENILIESIEIHKYYLSIPNTLFSCSETFEKFSINPIHLLNSLDLVSSDILEINSDLIKICTDTAFIKIPFISTISHIYEEVDDIYTKFVVDSKTIGIFSNLKGLVKYEIEDGKLFIRKIDREVIEEIEIKKMSFIETGELSFPCNNIWTDVVSPILNLVEKVLFLFGANILTVQFLFKNEEKIFLEIQIPKTLIEN</sequence>
<gene>
    <name evidence="1" type="ORF">VNE69_07230</name>
</gene>
<name>A0AAX4JDZ8_9MICR</name>
<dbReference type="KEGG" id="vnx:VNE69_07230"/>
<evidence type="ECO:0000313" key="1">
    <source>
        <dbReference type="EMBL" id="WUR04164.1"/>
    </source>
</evidence>
<dbReference type="GeneID" id="90541986"/>
<protein>
    <submittedName>
        <fullName evidence="1">DNA damage checkpoint control protein RAD17</fullName>
    </submittedName>
</protein>
<reference evidence="1" key="1">
    <citation type="journal article" date="2024" name="BMC Genomics">
        <title>Functional annotation of a divergent genome using sequence and structure-based similarity.</title>
        <authorList>
            <person name="Svedberg D."/>
            <person name="Winiger R.R."/>
            <person name="Berg A."/>
            <person name="Sharma H."/>
            <person name="Tellgren-Roth C."/>
            <person name="Debrunner-Vossbrinck B.A."/>
            <person name="Vossbrinck C.R."/>
            <person name="Barandun J."/>
        </authorList>
    </citation>
    <scope>NUCLEOTIDE SEQUENCE</scope>
    <source>
        <strain evidence="1">Illinois isolate</strain>
    </source>
</reference>
<dbReference type="AlphaFoldDB" id="A0AAX4JDZ8"/>
<evidence type="ECO:0000313" key="2">
    <source>
        <dbReference type="Proteomes" id="UP001334084"/>
    </source>
</evidence>
<proteinExistence type="predicted"/>
<accession>A0AAX4JDZ8</accession>
<organism evidence="1 2">
    <name type="scientific">Vairimorpha necatrix</name>
    <dbReference type="NCBI Taxonomy" id="6039"/>
    <lineage>
        <taxon>Eukaryota</taxon>
        <taxon>Fungi</taxon>
        <taxon>Fungi incertae sedis</taxon>
        <taxon>Microsporidia</taxon>
        <taxon>Nosematidae</taxon>
        <taxon>Vairimorpha</taxon>
    </lineage>
</organism>
<keyword evidence="2" id="KW-1185">Reference proteome</keyword>
<dbReference type="EMBL" id="CP142732">
    <property type="protein sequence ID" value="WUR04164.1"/>
    <property type="molecule type" value="Genomic_DNA"/>
</dbReference>
<dbReference type="Proteomes" id="UP001334084">
    <property type="component" value="Chromosome 7"/>
</dbReference>